<name>A0ACC2ZHT2_9PEZI</name>
<evidence type="ECO:0000313" key="1">
    <source>
        <dbReference type="EMBL" id="KAJ9647091.1"/>
    </source>
</evidence>
<evidence type="ECO:0000313" key="2">
    <source>
        <dbReference type="Proteomes" id="UP001172680"/>
    </source>
</evidence>
<gene>
    <name evidence="1" type="primary">SKI3</name>
    <name evidence="1" type="ORF">H2199_002077</name>
</gene>
<dbReference type="Proteomes" id="UP001172680">
    <property type="component" value="Unassembled WGS sequence"/>
</dbReference>
<comment type="caution">
    <text evidence="1">The sequence shown here is derived from an EMBL/GenBank/DDBJ whole genome shotgun (WGS) entry which is preliminary data.</text>
</comment>
<sequence>MSTNKAALKAAKAALDAQKWDEAITQALVVLASDSQNYFAIYQEPLPRPRPPQKGQPSESAKAYEKAAKIRPNDTQAYQGLLALYEDQGSKNVDEYITTASRLASLFAAADDAHRTQTIVDKAVDFARAHGTRAQYKKALELQLPSHRELYAVLEGRVPHPSHTYIRLAELTEAEEKEKINKEIGERRTRLGARLGEVTKEVKREVYGSSGVEELWREVVNWTQDDEVRRQYEEKLLQRAYDMLVVLPLEKKKERREEVLRMAHGMVVIKHPSELAWLLELEWRDVETLGEFDAGVVREFVGFFPELGLSKVLKGFLTSDIAPFPLKVEVKEANGEVDGGRDAPLSAEDRLLLMAEGLDDAKDSALAHRLMAEYYLHLEEYETAVETARKGLKVTVAESQKSGLKFQNNLDAVNNTLATALIQYQSPRNHPEARSLFDAILARKPTFTSALIGVGLILEEEEEYAQAVDFLSRALARDPSNARIGAEAAWCKALNGDYSRGLEELETYLSKMDPKDPRMRDLRAQTQYRIGVCMWELESFRASRKDRGGAYARFLAAIKTNPNFAPAYTSLGIYYADYARDKKRARQCFQKAFELSPSELVAAERLARFFADQGDWDIVELIAQRVVDSGKVRPAPGSKKRGVSWPYSALGVVQMNKQEYQKSIVSFLHALRISPGDYHSYVGLGESYHNSGRYNSAARTFKYAENPSEGVKMKKAEESAWFTKYMLANVNRELGEFDEAIDGYREVLESKPEEFGVSIALLQTLVERAWRCVETGFFGRAADSALEALKAASNIARYRPDAFNLWKAVGDACSVFSSVQIRVSDLPREDIKELLGTSIDIKEYDLFAEVDNIGQGGLSLLTAEMTNPAFDDLTRSIVAAILAQKRAIYACAHDIHAQAVAWYNLGWTEYRAYTCLEQLQEQYSQSKKTTRYLKAAMRCFKRAIELEAGNAEFWNALGVVTTQLNPKVAQHSFVRSLHLNERNVRVWTNLGTLYLLQNDLELAHQAFARAQSTDPDYAHAWLGEGLLALLWGETKEALAHFTHAFEISDSASLISKRQYATSTFDHLLSSSSTTTNNLTPLIQPLFALQQLHSQRPHDLPHHHLSALYYERIGAHDAAIEALTAICAAAEQDYESTESSAALARFAHAKTDLARNRLAAHDFEAAVQDAEMALDLLSDPEGSGMSPDVFRKTTLSARLTGDWRTTSAPNRTWMPRLGRSRVLWAKGGETERGVAKEQLFEVIEKKPGHVSVTVSLGVMAALEEDGDVLEAVREDLKGLRMSGGLAEREKSRVERVLGGIAALEAAEAETEDAELQQRNEILTSILLAPSEPQGWTQLADTTEEAYPALMALSAARRAVPPLGPLSAEELARAFAGTGRVGDAQRAVALAPWRAEGWQALSEGVMGSLCVYAFLTTACLSLPFTNFTIPPLVAIDEHYLSDDVLAAGTEEDTRFYKTLSAPFLDKSKDLGQSRLEAMDNGSVRFQVLSHALLNAIPAVARAANSALHQTISENPTRYAGFALLPLGSPAAAAAELKRIVQRTSVSSVHSSATTTAATSTTIPHLAPYYAGNYADDVASQLGSFAWGWHAETGLAVLRLFAAGVFDRFPRLKIIIGHMGEMLPFMLDRVVPISAGWGERERGSREVWLNNILVTTSGMFTLAPMACLLRAMPTERILYSVDYPFVGNEEGVRFLEELAGSGLRNVFAHTPTILVNFDGSPPKTPTRAEIEHIVKGMPRIDTGGIVPGGIRFQVSLPTPINFVGSQIEPAFRPAVEPLYEEAVLRALKRIEAEIPRQDLAIQWDVAVEFGQLERALFEPWFEPVKEGIFERLVRLGNAVDEGVEMGFHLCYGDIGHAHFKEPEDTSLLVEVATAILERVKRPVNWIHLPVPKNRDDPAYFAPLEKLKGLLGQTELYLGLVHAEDEEGTRWRIETPSKVLERFGVATECGMGRTPPAELASILQISAAVSSPIN</sequence>
<reference evidence="1" key="1">
    <citation type="submission" date="2022-10" db="EMBL/GenBank/DDBJ databases">
        <title>Culturing micro-colonial fungi from biological soil crusts in the Mojave desert and describing Neophaeococcomyces mojavensis, and introducing the new genera and species Taxawa tesnikishii.</title>
        <authorList>
            <person name="Kurbessoian T."/>
            <person name="Stajich J.E."/>
        </authorList>
    </citation>
    <scope>NUCLEOTIDE SEQUENCE</scope>
    <source>
        <strain evidence="1">JES_115</strain>
    </source>
</reference>
<dbReference type="EMBL" id="JAPDRP010000005">
    <property type="protein sequence ID" value="KAJ9647091.1"/>
    <property type="molecule type" value="Genomic_DNA"/>
</dbReference>
<proteinExistence type="predicted"/>
<protein>
    <submittedName>
        <fullName evidence="1">Superkiller protein 3</fullName>
    </submittedName>
</protein>
<keyword evidence="2" id="KW-1185">Reference proteome</keyword>
<organism evidence="1 2">
    <name type="scientific">Coniosporium tulheliwenetii</name>
    <dbReference type="NCBI Taxonomy" id="3383036"/>
    <lineage>
        <taxon>Eukaryota</taxon>
        <taxon>Fungi</taxon>
        <taxon>Dikarya</taxon>
        <taxon>Ascomycota</taxon>
        <taxon>Pezizomycotina</taxon>
        <taxon>Dothideomycetes</taxon>
        <taxon>Dothideomycetes incertae sedis</taxon>
        <taxon>Coniosporium</taxon>
    </lineage>
</organism>
<accession>A0ACC2ZHT2</accession>